<dbReference type="EMBL" id="JAXOVC010000001">
    <property type="protein sequence ID" value="KAK4508530.1"/>
    <property type="molecule type" value="Genomic_DNA"/>
</dbReference>
<reference evidence="1 2" key="1">
    <citation type="journal article" date="2023" name="G3 (Bethesda)">
        <title>A chromosome-level genome assembly of Zasmidium syzygii isolated from banana leaves.</title>
        <authorList>
            <person name="van Westerhoven A.C."/>
            <person name="Mehrabi R."/>
            <person name="Talebi R."/>
            <person name="Steentjes M.B.F."/>
            <person name="Corcolon B."/>
            <person name="Chong P.A."/>
            <person name="Kema G.H.J."/>
            <person name="Seidl M.F."/>
        </authorList>
    </citation>
    <scope>NUCLEOTIDE SEQUENCE [LARGE SCALE GENOMIC DNA]</scope>
    <source>
        <strain evidence="1 2">P124</strain>
    </source>
</reference>
<name>A0ABR0F5M1_ZASCE</name>
<accession>A0ABR0F5M1</accession>
<sequence length="101" mass="11370">MKKFDVRLILEYNPFAKPYKPKEVMALAKAKIEAAGGKIIIDGSRSWGFVYEAPNQVIEPDREDDFRGQLKIKKVDTKVAVDSEEGRLPTAEELASEEADE</sequence>
<comment type="caution">
    <text evidence="1">The sequence shown here is derived from an EMBL/GenBank/DDBJ whole genome shotgun (WGS) entry which is preliminary data.</text>
</comment>
<protein>
    <submittedName>
        <fullName evidence="1">Uncharacterized protein</fullName>
    </submittedName>
</protein>
<evidence type="ECO:0000313" key="2">
    <source>
        <dbReference type="Proteomes" id="UP001305779"/>
    </source>
</evidence>
<dbReference type="Proteomes" id="UP001305779">
    <property type="component" value="Unassembled WGS sequence"/>
</dbReference>
<evidence type="ECO:0000313" key="1">
    <source>
        <dbReference type="EMBL" id="KAK4508530.1"/>
    </source>
</evidence>
<proteinExistence type="predicted"/>
<gene>
    <name evidence="1" type="ORF">PRZ48_002269</name>
</gene>
<keyword evidence="2" id="KW-1185">Reference proteome</keyword>
<organism evidence="1 2">
    <name type="scientific">Zasmidium cellare</name>
    <name type="common">Wine cellar mold</name>
    <name type="synonym">Racodium cellare</name>
    <dbReference type="NCBI Taxonomy" id="395010"/>
    <lineage>
        <taxon>Eukaryota</taxon>
        <taxon>Fungi</taxon>
        <taxon>Dikarya</taxon>
        <taxon>Ascomycota</taxon>
        <taxon>Pezizomycotina</taxon>
        <taxon>Dothideomycetes</taxon>
        <taxon>Dothideomycetidae</taxon>
        <taxon>Mycosphaerellales</taxon>
        <taxon>Mycosphaerellaceae</taxon>
        <taxon>Zasmidium</taxon>
    </lineage>
</organism>